<gene>
    <name evidence="1" type="ORF">TM448A03779_0010</name>
</gene>
<proteinExistence type="predicted"/>
<reference evidence="1" key="1">
    <citation type="submission" date="2020-03" db="EMBL/GenBank/DDBJ databases">
        <title>The deep terrestrial virosphere.</title>
        <authorList>
            <person name="Holmfeldt K."/>
            <person name="Nilsson E."/>
            <person name="Simone D."/>
            <person name="Lopez-Fernandez M."/>
            <person name="Wu X."/>
            <person name="de Brujin I."/>
            <person name="Lundin D."/>
            <person name="Andersson A."/>
            <person name="Bertilsson S."/>
            <person name="Dopson M."/>
        </authorList>
    </citation>
    <scope>NUCLEOTIDE SEQUENCE</scope>
    <source>
        <strain evidence="1">TM448A03779</strain>
    </source>
</reference>
<sequence>MISDEEIKARIEARIAKLKHNKDPYAPLLLEILKGDLERMSASKPPHIIAKSHLKEAEMLISLPRSIRKSPVDD</sequence>
<evidence type="ECO:0000313" key="1">
    <source>
        <dbReference type="EMBL" id="QJA53673.1"/>
    </source>
</evidence>
<dbReference type="EMBL" id="MT144440">
    <property type="protein sequence ID" value="QJA53673.1"/>
    <property type="molecule type" value="Genomic_DNA"/>
</dbReference>
<accession>A0A6H2A0F4</accession>
<protein>
    <submittedName>
        <fullName evidence="1">Uncharacterized protein</fullName>
    </submittedName>
</protein>
<name>A0A6H2A0F4_9ZZZZ</name>
<organism evidence="1">
    <name type="scientific">viral metagenome</name>
    <dbReference type="NCBI Taxonomy" id="1070528"/>
    <lineage>
        <taxon>unclassified sequences</taxon>
        <taxon>metagenomes</taxon>
        <taxon>organismal metagenomes</taxon>
    </lineage>
</organism>
<dbReference type="AlphaFoldDB" id="A0A6H2A0F4"/>